<proteinExistence type="predicted"/>
<name>A0A0J1FMK5_9FIRM</name>
<protein>
    <submittedName>
        <fullName evidence="1">Putative metallophosphoesterase YhaO</fullName>
    </submittedName>
</protein>
<dbReference type="SUPFAM" id="SSF56300">
    <property type="entry name" value="Metallo-dependent phosphatases"/>
    <property type="match status" value="1"/>
</dbReference>
<accession>A0A0J1FMK5</accession>
<evidence type="ECO:0000313" key="1">
    <source>
        <dbReference type="EMBL" id="KLU64203.1"/>
    </source>
</evidence>
<comment type="caution">
    <text evidence="1">The sequence shown here is derived from an EMBL/GenBank/DDBJ whole genome shotgun (WGS) entry which is preliminary data.</text>
</comment>
<sequence length="391" mass="44405">MSPQIRFLQCSGCRFDSPSWEGPEEWISQRNQDLWKTFETMLLICQSEKIDLLFITGNLFEQEYARKSTVERVAKSLGTLKTTSVFIVPGEKDPYVTTSAYRLAVWPSNVQIFSSGISCFNLKSHNISVYGAGWTAYQQDGTILNQEYRVKNDGTIPIMLLHSKTADSNSPQSFPLSPEQIAASGLVYLALGYLAFFSGIQNAGKTIWADSGVLEARNFNEQGPHGVIVGKLDQDDVELEFRELGQRQYITKYLEFHHDYKAIIAKLLSETSSEEREQHLFRITFSNPVPKDADINTLQKLLAEKFRFIEVDTPQTKVDPQFGLDFMTPDFSSSIKTSPEECNYLSLSQIYFQKIKDYQSTAITPAEQEQWELIKKIGLAALEQGRISYEN</sequence>
<reference evidence="1 2" key="1">
    <citation type="submission" date="2015-06" db="EMBL/GenBank/DDBJ databases">
        <title>Draft genome of the moderately acidophilic sulfate reducer Candidatus Desulfosporosinus acididurans strain M1.</title>
        <authorList>
            <person name="Poehlein A."/>
            <person name="Petzsch P."/>
            <person name="Johnson B.D."/>
            <person name="Schloemann M."/>
            <person name="Daniel R."/>
            <person name="Muehling M."/>
        </authorList>
    </citation>
    <scope>NUCLEOTIDE SEQUENCE [LARGE SCALE GENOMIC DNA]</scope>
    <source>
        <strain evidence="1 2">M1</strain>
    </source>
</reference>
<dbReference type="EMBL" id="LDZY01000016">
    <property type="protein sequence ID" value="KLU64203.1"/>
    <property type="molecule type" value="Genomic_DNA"/>
</dbReference>
<dbReference type="PANTHER" id="PTHR30337">
    <property type="entry name" value="COMPONENT OF ATP-DEPENDENT DSDNA EXONUCLEASE"/>
    <property type="match status" value="1"/>
</dbReference>
<evidence type="ECO:0000313" key="2">
    <source>
        <dbReference type="Proteomes" id="UP000036356"/>
    </source>
</evidence>
<dbReference type="Gene3D" id="3.60.21.10">
    <property type="match status" value="1"/>
</dbReference>
<dbReference type="AlphaFoldDB" id="A0A0J1FMK5"/>
<dbReference type="InterPro" id="IPR050535">
    <property type="entry name" value="DNA_Repair-Maintenance_Comp"/>
</dbReference>
<dbReference type="PATRIC" id="fig|476652.3.peg.4060"/>
<dbReference type="Proteomes" id="UP000036356">
    <property type="component" value="Unassembled WGS sequence"/>
</dbReference>
<keyword evidence="2" id="KW-1185">Reference proteome</keyword>
<organism evidence="1 2">
    <name type="scientific">Desulfosporosinus acididurans</name>
    <dbReference type="NCBI Taxonomy" id="476652"/>
    <lineage>
        <taxon>Bacteria</taxon>
        <taxon>Bacillati</taxon>
        <taxon>Bacillota</taxon>
        <taxon>Clostridia</taxon>
        <taxon>Eubacteriales</taxon>
        <taxon>Desulfitobacteriaceae</taxon>
        <taxon>Desulfosporosinus</taxon>
    </lineage>
</organism>
<dbReference type="RefSeq" id="WP_047811614.1">
    <property type="nucleotide sequence ID" value="NZ_LDZY01000016.1"/>
</dbReference>
<dbReference type="PANTHER" id="PTHR30337:SF7">
    <property type="entry name" value="PHOSPHOESTERASE"/>
    <property type="match status" value="1"/>
</dbReference>
<dbReference type="InterPro" id="IPR029052">
    <property type="entry name" value="Metallo-depent_PP-like"/>
</dbReference>
<dbReference type="STRING" id="476652.DEAC_c38360"/>
<gene>
    <name evidence="1" type="primary">yhaO</name>
    <name evidence="1" type="ORF">DEAC_c38360</name>
</gene>